<keyword evidence="4 12" id="KW-0813">Transport</keyword>
<name>A0A0A0RZ28_9NEOP</name>
<dbReference type="AlphaFoldDB" id="A0A0A0RZ28"/>
<accession>A0A0A0RZ28</accession>
<proteinExistence type="inferred from homology"/>
<dbReference type="GO" id="GO:0015078">
    <property type="term" value="F:proton transmembrane transporter activity"/>
    <property type="evidence" value="ECO:0007669"/>
    <property type="project" value="InterPro"/>
</dbReference>
<keyword evidence="6 12" id="KW-0812">Transmembrane</keyword>
<comment type="subcellular location">
    <subcellularLocation>
        <location evidence="1 12">Mitochondrion membrane</location>
        <topology evidence="1 12">Single-pass membrane protein</topology>
    </subcellularLocation>
</comment>
<evidence type="ECO:0000256" key="9">
    <source>
        <dbReference type="ARBA" id="ARBA00023065"/>
    </source>
</evidence>
<evidence type="ECO:0000256" key="4">
    <source>
        <dbReference type="ARBA" id="ARBA00022448"/>
    </source>
</evidence>
<dbReference type="GO" id="GO:0031966">
    <property type="term" value="C:mitochondrial membrane"/>
    <property type="evidence" value="ECO:0007669"/>
    <property type="project" value="UniProtKB-SubCell"/>
</dbReference>
<evidence type="ECO:0000256" key="2">
    <source>
        <dbReference type="ARBA" id="ARBA00008892"/>
    </source>
</evidence>
<feature type="transmembrane region" description="Helical" evidence="13">
    <location>
        <begin position="12"/>
        <end position="30"/>
    </location>
</feature>
<gene>
    <name evidence="14" type="primary">ATP8</name>
</gene>
<keyword evidence="9 12" id="KW-0406">Ion transport</keyword>
<evidence type="ECO:0000256" key="10">
    <source>
        <dbReference type="ARBA" id="ARBA00023128"/>
    </source>
</evidence>
<comment type="similarity">
    <text evidence="2 12">Belongs to the ATPase protein 8 family.</text>
</comment>
<evidence type="ECO:0000256" key="1">
    <source>
        <dbReference type="ARBA" id="ARBA00004304"/>
    </source>
</evidence>
<dbReference type="EMBL" id="KM244690">
    <property type="protein sequence ID" value="AIW06254.1"/>
    <property type="molecule type" value="Genomic_DNA"/>
</dbReference>
<evidence type="ECO:0000256" key="8">
    <source>
        <dbReference type="ARBA" id="ARBA00022989"/>
    </source>
</evidence>
<dbReference type="Pfam" id="PF00895">
    <property type="entry name" value="ATP-synt_8"/>
    <property type="match status" value="1"/>
</dbReference>
<evidence type="ECO:0000256" key="6">
    <source>
        <dbReference type="ARBA" id="ARBA00022692"/>
    </source>
</evidence>
<evidence type="ECO:0000256" key="11">
    <source>
        <dbReference type="ARBA" id="ARBA00023136"/>
    </source>
</evidence>
<sequence>MPQMMPMSWSILYIMFLLIFMMFNITNYYINVKYMKDNLMKHYIKSKPLTWKW</sequence>
<organism evidence="14">
    <name type="scientific">Blattodea sp. MT-2014</name>
    <dbReference type="NCBI Taxonomy" id="1560009"/>
    <lineage>
        <taxon>Eukaryota</taxon>
        <taxon>Metazoa</taxon>
        <taxon>Ecdysozoa</taxon>
        <taxon>Arthropoda</taxon>
        <taxon>Hexapoda</taxon>
        <taxon>Insecta</taxon>
        <taxon>Pterygota</taxon>
        <taxon>Neoptera</taxon>
        <taxon>Polyneoptera</taxon>
        <taxon>Dictyoptera</taxon>
        <taxon>Blattodea</taxon>
    </lineage>
</organism>
<keyword evidence="8 13" id="KW-1133">Transmembrane helix</keyword>
<reference evidence="14" key="1">
    <citation type="journal article" date="2014" name="Nucleic Acids Res.">
        <title>Multiplex sequencing of pooled mitochondrial genomes-a crucial step toward biodiversity analysis using mito-metagenomics.</title>
        <authorList>
            <person name="Tang M."/>
            <person name="Tan M."/>
            <person name="Meng G."/>
            <person name="Yang S."/>
            <person name="Su X."/>
            <person name="Liu S."/>
            <person name="Song W."/>
            <person name="Li Y."/>
            <person name="Wu Q."/>
            <person name="Zhang A."/>
            <person name="Zhou X."/>
        </authorList>
    </citation>
    <scope>NUCLEOTIDE SEQUENCE</scope>
    <source>
        <strain evidence="14">CL191</strain>
    </source>
</reference>
<evidence type="ECO:0000313" key="14">
    <source>
        <dbReference type="EMBL" id="AIW06254.1"/>
    </source>
</evidence>
<evidence type="ECO:0000256" key="3">
    <source>
        <dbReference type="ARBA" id="ARBA00011291"/>
    </source>
</evidence>
<dbReference type="GO" id="GO:0015986">
    <property type="term" value="P:proton motive force-driven ATP synthesis"/>
    <property type="evidence" value="ECO:0007669"/>
    <property type="project" value="InterPro"/>
</dbReference>
<evidence type="ECO:0000256" key="7">
    <source>
        <dbReference type="ARBA" id="ARBA00022781"/>
    </source>
</evidence>
<keyword evidence="7 12" id="KW-0375">Hydrogen ion transport</keyword>
<keyword evidence="11 13" id="KW-0472">Membrane</keyword>
<keyword evidence="10 12" id="KW-0496">Mitochondrion</keyword>
<evidence type="ECO:0000256" key="5">
    <source>
        <dbReference type="ARBA" id="ARBA00022547"/>
    </source>
</evidence>
<dbReference type="GO" id="GO:0045259">
    <property type="term" value="C:proton-transporting ATP synthase complex"/>
    <property type="evidence" value="ECO:0007669"/>
    <property type="project" value="UniProtKB-KW"/>
</dbReference>
<protein>
    <recommendedName>
        <fullName evidence="12">ATP synthase complex subunit 8</fullName>
    </recommendedName>
</protein>
<comment type="subunit">
    <text evidence="3">F-type ATPases have 2 components, CF(1) - the catalytic core - and CF(0) - the membrane proton channel.</text>
</comment>
<evidence type="ECO:0000256" key="12">
    <source>
        <dbReference type="RuleBase" id="RU003661"/>
    </source>
</evidence>
<keyword evidence="5 12" id="KW-0138">CF(0)</keyword>
<evidence type="ECO:0000256" key="13">
    <source>
        <dbReference type="SAM" id="Phobius"/>
    </source>
</evidence>
<dbReference type="InterPro" id="IPR001421">
    <property type="entry name" value="ATP8_metazoa"/>
</dbReference>
<geneLocation type="mitochondrion" evidence="14"/>